<keyword evidence="3" id="KW-0677">Repeat</keyword>
<evidence type="ECO:0000256" key="3">
    <source>
        <dbReference type="ARBA" id="ARBA00022737"/>
    </source>
</evidence>
<organism evidence="7 8">
    <name type="scientific">Habropoda laboriosa</name>
    <dbReference type="NCBI Taxonomy" id="597456"/>
    <lineage>
        <taxon>Eukaryota</taxon>
        <taxon>Metazoa</taxon>
        <taxon>Ecdysozoa</taxon>
        <taxon>Arthropoda</taxon>
        <taxon>Hexapoda</taxon>
        <taxon>Insecta</taxon>
        <taxon>Pterygota</taxon>
        <taxon>Neoptera</taxon>
        <taxon>Endopterygota</taxon>
        <taxon>Hymenoptera</taxon>
        <taxon>Apocrita</taxon>
        <taxon>Aculeata</taxon>
        <taxon>Apoidea</taxon>
        <taxon>Anthophila</taxon>
        <taxon>Apidae</taxon>
        <taxon>Habropoda</taxon>
    </lineage>
</organism>
<feature type="repeat" description="WD" evidence="4">
    <location>
        <begin position="60"/>
        <end position="101"/>
    </location>
</feature>
<name>A0A0L7R6X0_9HYME</name>
<evidence type="ECO:0000259" key="5">
    <source>
        <dbReference type="PROSITE" id="PS50105"/>
    </source>
</evidence>
<evidence type="ECO:0000256" key="1">
    <source>
        <dbReference type="ARBA" id="ARBA00020894"/>
    </source>
</evidence>
<feature type="repeat" description="WD" evidence="4">
    <location>
        <begin position="697"/>
        <end position="730"/>
    </location>
</feature>
<feature type="domain" description="SAM" evidence="5">
    <location>
        <begin position="754"/>
        <end position="799"/>
    </location>
</feature>
<dbReference type="InterPro" id="IPR011044">
    <property type="entry name" value="Quino_amine_DH_bsu"/>
</dbReference>
<feature type="repeat" description="WD" evidence="4">
    <location>
        <begin position="14"/>
        <end position="45"/>
    </location>
</feature>
<dbReference type="SMART" id="SM00320">
    <property type="entry name" value="WD40"/>
    <property type="match status" value="14"/>
</dbReference>
<dbReference type="PROSITE" id="PS00678">
    <property type="entry name" value="WD_REPEATS_1"/>
    <property type="match status" value="5"/>
</dbReference>
<dbReference type="InterPro" id="IPR003613">
    <property type="entry name" value="Ubox_domain"/>
</dbReference>
<dbReference type="InterPro" id="IPR013083">
    <property type="entry name" value="Znf_RING/FYVE/PHD"/>
</dbReference>
<dbReference type="SMART" id="SM00504">
    <property type="entry name" value="Ubox"/>
    <property type="match status" value="1"/>
</dbReference>
<dbReference type="PANTHER" id="PTHR19848:SF8">
    <property type="entry name" value="F-BOX AND WD REPEAT DOMAIN CONTAINING 7"/>
    <property type="match status" value="1"/>
</dbReference>
<dbReference type="InterPro" id="IPR015943">
    <property type="entry name" value="WD40/YVTN_repeat-like_dom_sf"/>
</dbReference>
<dbReference type="STRING" id="597456.A0A0L7R6X0"/>
<feature type="repeat" description="WD" evidence="4">
    <location>
        <begin position="533"/>
        <end position="574"/>
    </location>
</feature>
<keyword evidence="8" id="KW-1185">Reference proteome</keyword>
<dbReference type="InterPro" id="IPR001660">
    <property type="entry name" value="SAM"/>
</dbReference>
<evidence type="ECO:0000313" key="8">
    <source>
        <dbReference type="Proteomes" id="UP000053825"/>
    </source>
</evidence>
<dbReference type="InterPro" id="IPR019775">
    <property type="entry name" value="WD40_repeat_CS"/>
</dbReference>
<dbReference type="Proteomes" id="UP000053825">
    <property type="component" value="Unassembled WGS sequence"/>
</dbReference>
<proteinExistence type="predicted"/>
<evidence type="ECO:0000256" key="2">
    <source>
        <dbReference type="ARBA" id="ARBA00022574"/>
    </source>
</evidence>
<dbReference type="Gene3D" id="3.30.40.10">
    <property type="entry name" value="Zinc/RING finger domain, C3HC4 (zinc finger)"/>
    <property type="match status" value="1"/>
</dbReference>
<dbReference type="EMBL" id="KQ414646">
    <property type="protein sequence ID" value="KOC66620.1"/>
    <property type="molecule type" value="Genomic_DNA"/>
</dbReference>
<dbReference type="PROSITE" id="PS51698">
    <property type="entry name" value="U_BOX"/>
    <property type="match status" value="1"/>
</dbReference>
<reference evidence="7 8" key="1">
    <citation type="submission" date="2015-07" db="EMBL/GenBank/DDBJ databases">
        <title>The genome of Habropoda laboriosa.</title>
        <authorList>
            <person name="Pan H."/>
            <person name="Kapheim K."/>
        </authorList>
    </citation>
    <scope>NUCLEOTIDE SEQUENCE [LARGE SCALE GENOMIC DNA]</scope>
    <source>
        <strain evidence="7">0110345459</strain>
    </source>
</reference>
<dbReference type="CDD" id="cd16655">
    <property type="entry name" value="RING-Ubox_WDSUB1-like"/>
    <property type="match status" value="1"/>
</dbReference>
<feature type="repeat" description="WD" evidence="4">
    <location>
        <begin position="110"/>
        <end position="144"/>
    </location>
</feature>
<dbReference type="SUPFAM" id="SSF47769">
    <property type="entry name" value="SAM/Pointed domain"/>
    <property type="match status" value="1"/>
</dbReference>
<dbReference type="GO" id="GO:0004842">
    <property type="term" value="F:ubiquitin-protein transferase activity"/>
    <property type="evidence" value="ECO:0007669"/>
    <property type="project" value="InterPro"/>
</dbReference>
<dbReference type="InterPro" id="IPR013761">
    <property type="entry name" value="SAM/pointed_sf"/>
</dbReference>
<evidence type="ECO:0000259" key="6">
    <source>
        <dbReference type="PROSITE" id="PS51698"/>
    </source>
</evidence>
<dbReference type="Gene3D" id="2.130.10.10">
    <property type="entry name" value="YVTN repeat-like/Quinoprotein amine dehydrogenase"/>
    <property type="match status" value="5"/>
</dbReference>
<feature type="repeat" description="WD" evidence="4">
    <location>
        <begin position="448"/>
        <end position="489"/>
    </location>
</feature>
<dbReference type="PROSITE" id="PS50105">
    <property type="entry name" value="SAM_DOMAIN"/>
    <property type="match status" value="1"/>
</dbReference>
<dbReference type="Pfam" id="PF00400">
    <property type="entry name" value="WD40"/>
    <property type="match status" value="14"/>
</dbReference>
<evidence type="ECO:0000256" key="4">
    <source>
        <dbReference type="PROSITE-ProRule" id="PRU00221"/>
    </source>
</evidence>
<dbReference type="InterPro" id="IPR001680">
    <property type="entry name" value="WD40_rpt"/>
</dbReference>
<dbReference type="PROSITE" id="PS50294">
    <property type="entry name" value="WD_REPEATS_REGION"/>
    <property type="match status" value="8"/>
</dbReference>
<feature type="repeat" description="WD" evidence="4">
    <location>
        <begin position="265"/>
        <end position="306"/>
    </location>
</feature>
<accession>A0A0L7R6X0</accession>
<dbReference type="Gene3D" id="1.10.150.50">
    <property type="entry name" value="Transcription Factor, Ets-1"/>
    <property type="match status" value="1"/>
</dbReference>
<dbReference type="SUPFAM" id="SSF57850">
    <property type="entry name" value="RING/U-box"/>
    <property type="match status" value="1"/>
</dbReference>
<dbReference type="PANTHER" id="PTHR19848">
    <property type="entry name" value="WD40 REPEAT PROTEIN"/>
    <property type="match status" value="1"/>
</dbReference>
<dbReference type="CDD" id="cd00200">
    <property type="entry name" value="WD40"/>
    <property type="match status" value="2"/>
</dbReference>
<dbReference type="Pfam" id="PF04564">
    <property type="entry name" value="U-box"/>
    <property type="match status" value="1"/>
</dbReference>
<feature type="domain" description="U-box" evidence="6">
    <location>
        <begin position="832"/>
        <end position="905"/>
    </location>
</feature>
<dbReference type="OrthoDB" id="10064100at2759"/>
<dbReference type="InterPro" id="IPR036322">
    <property type="entry name" value="WD40_repeat_dom_sf"/>
</dbReference>
<dbReference type="PROSITE" id="PS50082">
    <property type="entry name" value="WD_REPEATS_2"/>
    <property type="match status" value="11"/>
</dbReference>
<sequence>MTSATRDARVLQTLMAHTSDVTSVDFAGDCILVTGSGDKHVRVWQWRTGVGYVEAYFSPLQGHKYGVTSVKVSPRSTMIASASIDGTTLLWNLRTGSKIHTMVQIGGEAVRVCRFSPDSTLLVTAGDNGQVCLWDLIRRNLIRQCFQKHDGSVQGVCFSPDSSWLITTCTFGVLKLFSVADITDSSSSSSSCLEFAWIDDAHDLGVVSCDFSTSQEITSNEPFTKLYQLVTCGNDHCVKLWEIIAVQPKRDVEPSTAKINLCRIMEKHSSALTCVRFNANGLYVASSGLDETAVIWETSSGKVRTIISGHNRYVACCAFSRDGNLLATGSNDKSAIVWDLTGNLCLDSELARRFTPALLSQDREESAKYERNEYAETSVADNVQLVRRLEEHAGVVNSVAFYGNRLIASGSGDKLVRVWSIEAAAAAAADEEAETTGMKFREKSYSPLDGHKYGINHVEFSPCGTMLASCSSDGTAIVWNTENGSQAKSSFVNSGSGIRVCRWSPDGTKIATAGDDERTTIWGVNNMEELGVFKGHSDAVNAIAFTHDSRYLVTACNEGTWRLFRTTDHQNCTTALTTCEEAHNLGVQGCDFSPTSDITGRKTNVNSDTYFLATSGNDSLVKLWQITISKRVEVTEGGAGRSGDDVRYEEEISFTGHGGNVTCVRFSPTRSEILGSVATDKTARIWSTYSGLCLYVLEEHENLVTTCAFSEDTSLFITGALDKTVLIWNIPRMLISQNVLMNNLKRNRKKVADWKIDDTLKWLEEIGLSTLTEKACAASLTGRRLLAVSEDELIERLRIDRDEETTEALTTQLYWLKREDGNSVEINVDDNEIPDEFLCPITREIMKEPVRCCDGFTYEKAAINEWFLCEKYTSPMTNKPLRDTSFTPNVLLRNAIYSFLYGNRP</sequence>
<feature type="repeat" description="WD" evidence="4">
    <location>
        <begin position="654"/>
        <end position="696"/>
    </location>
</feature>
<dbReference type="InterPro" id="IPR020472">
    <property type="entry name" value="WD40_PAC1"/>
</dbReference>
<evidence type="ECO:0000313" key="7">
    <source>
        <dbReference type="EMBL" id="KOC66620.1"/>
    </source>
</evidence>
<dbReference type="GO" id="GO:0016567">
    <property type="term" value="P:protein ubiquitination"/>
    <property type="evidence" value="ECO:0007669"/>
    <property type="project" value="InterPro"/>
</dbReference>
<gene>
    <name evidence="7" type="ORF">WH47_09013</name>
</gene>
<dbReference type="SUPFAM" id="SSF50978">
    <property type="entry name" value="WD40 repeat-like"/>
    <property type="match status" value="2"/>
</dbReference>
<dbReference type="SUPFAM" id="SSF50969">
    <property type="entry name" value="YVTN repeat-like/Quinoprotein amine dehydrogenase"/>
    <property type="match status" value="1"/>
</dbReference>
<dbReference type="PRINTS" id="PR00320">
    <property type="entry name" value="GPROTEINBRPT"/>
</dbReference>
<feature type="repeat" description="WD" evidence="4">
    <location>
        <begin position="307"/>
        <end position="348"/>
    </location>
</feature>
<protein>
    <recommendedName>
        <fullName evidence="1">WD repeat, SAM and U-box domain-containing protein 1</fullName>
    </recommendedName>
</protein>
<feature type="repeat" description="WD" evidence="4">
    <location>
        <begin position="491"/>
        <end position="532"/>
    </location>
</feature>
<keyword evidence="2 4" id="KW-0853">WD repeat</keyword>
<dbReference type="AlphaFoldDB" id="A0A0L7R6X0"/>
<feature type="repeat" description="WD" evidence="4">
    <location>
        <begin position="389"/>
        <end position="429"/>
    </location>
</feature>